<dbReference type="STRING" id="41427.A0A182JF75"/>
<reference evidence="1" key="1">
    <citation type="submission" date="2022-08" db="UniProtKB">
        <authorList>
            <consortium name="EnsemblMetazoa"/>
        </authorList>
    </citation>
    <scope>IDENTIFICATION</scope>
    <source>
        <strain evidence="1">EBRO</strain>
    </source>
</reference>
<proteinExistence type="predicted"/>
<dbReference type="Pfam" id="PF07841">
    <property type="entry name" value="DM4_12"/>
    <property type="match status" value="1"/>
</dbReference>
<dbReference type="EnsemblMetazoa" id="AATE016959-RA">
    <property type="protein sequence ID" value="AATE016959-PA.1"/>
    <property type="gene ID" value="AATE016959"/>
</dbReference>
<dbReference type="EMBL" id="AXCP01007617">
    <property type="status" value="NOT_ANNOTATED_CDS"/>
    <property type="molecule type" value="Genomic_DNA"/>
</dbReference>
<protein>
    <submittedName>
        <fullName evidence="1">Uncharacterized protein</fullName>
    </submittedName>
</protein>
<sequence length="218" mass="24427">MVSKVTFQVLLLLATLCVVQPMAGSELHGLHGELGREKRTLVYTKDGATGILIALSVPLLITGRNIFMAYNFEANYGMPSEASDFTQGVLKKVDNDQIQEQEGASERRAVRTVLKQSPVACFTRKKLYRTIELNLARYGYDGKKCILRMICELASWPADEANGVVGDLLQLVFTPSKSHYEKLPSEFYQAEELGGQQNCRKYTKHCPKDPLEVISLFF</sequence>
<evidence type="ECO:0000313" key="1">
    <source>
        <dbReference type="EnsemblMetazoa" id="AATE016959-PA.1"/>
    </source>
</evidence>
<dbReference type="PANTHER" id="PTHR21398">
    <property type="entry name" value="AGAP007094-PA"/>
    <property type="match status" value="1"/>
</dbReference>
<dbReference type="PANTHER" id="PTHR21398:SF22">
    <property type="entry name" value="IP12060P-RELATED"/>
    <property type="match status" value="1"/>
</dbReference>
<dbReference type="InterPro" id="IPR006631">
    <property type="entry name" value="DM4_12"/>
</dbReference>
<accession>A0A182JF75</accession>
<organism evidence="1">
    <name type="scientific">Anopheles atroparvus</name>
    <name type="common">European mosquito</name>
    <dbReference type="NCBI Taxonomy" id="41427"/>
    <lineage>
        <taxon>Eukaryota</taxon>
        <taxon>Metazoa</taxon>
        <taxon>Ecdysozoa</taxon>
        <taxon>Arthropoda</taxon>
        <taxon>Hexapoda</taxon>
        <taxon>Insecta</taxon>
        <taxon>Pterygota</taxon>
        <taxon>Neoptera</taxon>
        <taxon>Endopterygota</taxon>
        <taxon>Diptera</taxon>
        <taxon>Nematocera</taxon>
        <taxon>Culicoidea</taxon>
        <taxon>Culicidae</taxon>
        <taxon>Anophelinae</taxon>
        <taxon>Anopheles</taxon>
    </lineage>
</organism>
<dbReference type="VEuPathDB" id="VectorBase:AATE016959"/>
<dbReference type="SMART" id="SM00718">
    <property type="entry name" value="DM4_12"/>
    <property type="match status" value="1"/>
</dbReference>
<name>A0A182JF75_ANOAO</name>
<dbReference type="AlphaFoldDB" id="A0A182JF75"/>